<feature type="compositionally biased region" description="Low complexity" evidence="1">
    <location>
        <begin position="474"/>
        <end position="486"/>
    </location>
</feature>
<feature type="region of interest" description="Disordered" evidence="1">
    <location>
        <begin position="36"/>
        <end position="55"/>
    </location>
</feature>
<proteinExistence type="predicted"/>
<reference evidence="4" key="2">
    <citation type="journal article" date="2023" name="IMA Fungus">
        <title>Comparative genomic study of the Penicillium genus elucidates a diverse pangenome and 15 lateral gene transfer events.</title>
        <authorList>
            <person name="Petersen C."/>
            <person name="Sorensen T."/>
            <person name="Nielsen M.R."/>
            <person name="Sondergaard T.E."/>
            <person name="Sorensen J.L."/>
            <person name="Fitzpatrick D.A."/>
            <person name="Frisvad J.C."/>
            <person name="Nielsen K.L."/>
        </authorList>
    </citation>
    <scope>NUCLEOTIDE SEQUENCE</scope>
    <source>
        <strain evidence="4">IBT 26290</strain>
    </source>
</reference>
<dbReference type="InterPro" id="IPR008984">
    <property type="entry name" value="SMAD_FHA_dom_sf"/>
</dbReference>
<dbReference type="PANTHER" id="PTHR15715">
    <property type="entry name" value="CENTROSOMAL PROTEIN OF 170 KDA"/>
    <property type="match status" value="1"/>
</dbReference>
<feature type="region of interest" description="Disordered" evidence="1">
    <location>
        <begin position="528"/>
        <end position="557"/>
    </location>
</feature>
<evidence type="ECO:0000256" key="2">
    <source>
        <dbReference type="SAM" id="Phobius"/>
    </source>
</evidence>
<keyword evidence="5" id="KW-1185">Reference proteome</keyword>
<feature type="compositionally biased region" description="Basic and acidic residues" evidence="1">
    <location>
        <begin position="540"/>
        <end position="552"/>
    </location>
</feature>
<dbReference type="Proteomes" id="UP001149163">
    <property type="component" value="Unassembled WGS sequence"/>
</dbReference>
<dbReference type="SUPFAM" id="SSF49879">
    <property type="entry name" value="SMAD/FHA domain"/>
    <property type="match status" value="1"/>
</dbReference>
<feature type="domain" description="FHA" evidence="3">
    <location>
        <begin position="32"/>
        <end position="115"/>
    </location>
</feature>
<evidence type="ECO:0000313" key="5">
    <source>
        <dbReference type="Proteomes" id="UP001149163"/>
    </source>
</evidence>
<dbReference type="Pfam" id="PF00498">
    <property type="entry name" value="FHA"/>
    <property type="match status" value="1"/>
</dbReference>
<gene>
    <name evidence="4" type="ORF">N7482_000555</name>
</gene>
<comment type="caution">
    <text evidence="4">The sequence shown here is derived from an EMBL/GenBank/DDBJ whole genome shotgun (WGS) entry which is preliminary data.</text>
</comment>
<protein>
    <recommendedName>
        <fullName evidence="3">FHA domain-containing protein</fullName>
    </recommendedName>
</protein>
<feature type="region of interest" description="Disordered" evidence="1">
    <location>
        <begin position="258"/>
        <end position="314"/>
    </location>
</feature>
<feature type="transmembrane region" description="Helical" evidence="2">
    <location>
        <begin position="558"/>
        <end position="583"/>
    </location>
</feature>
<sequence>MPEPEALITLKPLSPDSSFTRSFTLSSRNPVFEIGRSSKRGAKNRTPGKDNGWFDSRVMSRDHAELAFSRIQEVLLPNHSLAPPIDHAEHRISQKMIYICDSGSTHGTYLNDAKLITGDDTPLSSGDIIQFGIDVDRGRGASSYPYGYRVTRCHDKLILPIEEFPALRVCCEVTWSESNSLESYPCEPSDLLDCHVVEPVASTFGSKSASELRHSCSTNTFCVPDDDDSDVEEIPANQTPNLKIIGRDGAVLYDESNYENHQESQQQDLPLPSDPHNSDWEVFPIEGSHEEYSDSSNGEDSELDSDPSSFNQVGDSAERVARTLDVVQPISALESKLSGSESDSELESDADYDDEYSVGEEEECIDPSILIQQDNTANIPFNEAIHTLSNGGLAPRPYFKVEMPKQIPEPTPNQHIVFQSRFPEVPITPLLNHKCEEDDGNRRLGRLSIHDVLNNYHDGPFACPSEPTKDAASDEVSAVGASGSASLKRKASEMESQDAQQDAQILESATPPSNEKLDLETISSSQVAEAISSALSESSEGERPMKRVKDTHTPSSKVASYTATAVVSALLGGLGTIALLAALPAEYFQ</sequence>
<dbReference type="AlphaFoldDB" id="A0A9W9LS44"/>
<keyword evidence="2" id="KW-1133">Transmembrane helix</keyword>
<evidence type="ECO:0000256" key="1">
    <source>
        <dbReference type="SAM" id="MobiDB-lite"/>
    </source>
</evidence>
<feature type="region of interest" description="Disordered" evidence="1">
    <location>
        <begin position="464"/>
        <end position="515"/>
    </location>
</feature>
<dbReference type="OrthoDB" id="4096268at2759"/>
<accession>A0A9W9LS44</accession>
<dbReference type="RefSeq" id="XP_056546286.1">
    <property type="nucleotide sequence ID" value="XM_056682680.1"/>
</dbReference>
<dbReference type="Gene3D" id="2.60.200.20">
    <property type="match status" value="1"/>
</dbReference>
<dbReference type="PROSITE" id="PS50006">
    <property type="entry name" value="FHA_DOMAIN"/>
    <property type="match status" value="1"/>
</dbReference>
<dbReference type="GeneID" id="81421856"/>
<dbReference type="PANTHER" id="PTHR15715:SF37">
    <property type="entry name" value="LD47843P"/>
    <property type="match status" value="1"/>
</dbReference>
<feature type="compositionally biased region" description="Low complexity" evidence="1">
    <location>
        <begin position="528"/>
        <end position="538"/>
    </location>
</feature>
<dbReference type="InterPro" id="IPR051176">
    <property type="entry name" value="Cent_Immune-Sig_Mod"/>
</dbReference>
<keyword evidence="2" id="KW-0812">Transmembrane</keyword>
<evidence type="ECO:0000259" key="3">
    <source>
        <dbReference type="PROSITE" id="PS50006"/>
    </source>
</evidence>
<dbReference type="EMBL" id="JAPQKN010000001">
    <property type="protein sequence ID" value="KAJ5174678.1"/>
    <property type="molecule type" value="Genomic_DNA"/>
</dbReference>
<organism evidence="4 5">
    <name type="scientific">Penicillium canariense</name>
    <dbReference type="NCBI Taxonomy" id="189055"/>
    <lineage>
        <taxon>Eukaryota</taxon>
        <taxon>Fungi</taxon>
        <taxon>Dikarya</taxon>
        <taxon>Ascomycota</taxon>
        <taxon>Pezizomycotina</taxon>
        <taxon>Eurotiomycetes</taxon>
        <taxon>Eurotiomycetidae</taxon>
        <taxon>Eurotiales</taxon>
        <taxon>Aspergillaceae</taxon>
        <taxon>Penicillium</taxon>
    </lineage>
</organism>
<evidence type="ECO:0000313" key="4">
    <source>
        <dbReference type="EMBL" id="KAJ5174678.1"/>
    </source>
</evidence>
<name>A0A9W9LS44_9EURO</name>
<reference evidence="4" key="1">
    <citation type="submission" date="2022-11" db="EMBL/GenBank/DDBJ databases">
        <authorList>
            <person name="Petersen C."/>
        </authorList>
    </citation>
    <scope>NUCLEOTIDE SEQUENCE</scope>
    <source>
        <strain evidence="4">IBT 26290</strain>
    </source>
</reference>
<dbReference type="InterPro" id="IPR000253">
    <property type="entry name" value="FHA_dom"/>
</dbReference>
<keyword evidence="2" id="KW-0472">Membrane</keyword>
<dbReference type="GO" id="GO:0005737">
    <property type="term" value="C:cytoplasm"/>
    <property type="evidence" value="ECO:0007669"/>
    <property type="project" value="TreeGrafter"/>
</dbReference>